<evidence type="ECO:0000313" key="1">
    <source>
        <dbReference type="EMBL" id="HJA78055.1"/>
    </source>
</evidence>
<protein>
    <submittedName>
        <fullName evidence="1">Pseudouridine synthase</fullName>
    </submittedName>
</protein>
<comment type="caution">
    <text evidence="1">The sequence shown here is derived from an EMBL/GenBank/DDBJ whole genome shotgun (WGS) entry which is preliminary data.</text>
</comment>
<gene>
    <name evidence="1" type="ORF">H9784_00570</name>
</gene>
<dbReference type="EMBL" id="DWZD01000005">
    <property type="protein sequence ID" value="HJA78055.1"/>
    <property type="molecule type" value="Genomic_DNA"/>
</dbReference>
<name>A0A9D2HL39_9BACT</name>
<proteinExistence type="predicted"/>
<organism evidence="1 2">
    <name type="scientific">Candidatus Desulfovibrio intestinavium</name>
    <dbReference type="NCBI Taxonomy" id="2838534"/>
    <lineage>
        <taxon>Bacteria</taxon>
        <taxon>Pseudomonadati</taxon>
        <taxon>Thermodesulfobacteriota</taxon>
        <taxon>Desulfovibrionia</taxon>
        <taxon>Desulfovibrionales</taxon>
        <taxon>Desulfovibrionaceae</taxon>
        <taxon>Desulfovibrio</taxon>
    </lineage>
</organism>
<sequence>MHYGKHLLVAVDQLVNALLGGWPDETLSSRAWRRHAAGRGSWLCRVIDRLFFWDVEKRGGLIAGHCQLSFESERQGRQLPPELR</sequence>
<accession>A0A9D2HL39</accession>
<evidence type="ECO:0000313" key="2">
    <source>
        <dbReference type="Proteomes" id="UP000823821"/>
    </source>
</evidence>
<dbReference type="AlphaFoldDB" id="A0A9D2HL39"/>
<reference evidence="1" key="1">
    <citation type="journal article" date="2021" name="PeerJ">
        <title>Extensive microbial diversity within the chicken gut microbiome revealed by metagenomics and culture.</title>
        <authorList>
            <person name="Gilroy R."/>
            <person name="Ravi A."/>
            <person name="Getino M."/>
            <person name="Pursley I."/>
            <person name="Horton D.L."/>
            <person name="Alikhan N.F."/>
            <person name="Baker D."/>
            <person name="Gharbi K."/>
            <person name="Hall N."/>
            <person name="Watson M."/>
            <person name="Adriaenssens E.M."/>
            <person name="Foster-Nyarko E."/>
            <person name="Jarju S."/>
            <person name="Secka A."/>
            <person name="Antonio M."/>
            <person name="Oren A."/>
            <person name="Chaudhuri R.R."/>
            <person name="La Ragione R."/>
            <person name="Hildebrand F."/>
            <person name="Pallen M.J."/>
        </authorList>
    </citation>
    <scope>NUCLEOTIDE SEQUENCE</scope>
    <source>
        <strain evidence="1">5032</strain>
    </source>
</reference>
<dbReference type="Proteomes" id="UP000823821">
    <property type="component" value="Unassembled WGS sequence"/>
</dbReference>
<reference evidence="1" key="2">
    <citation type="submission" date="2021-04" db="EMBL/GenBank/DDBJ databases">
        <authorList>
            <person name="Gilroy R."/>
        </authorList>
    </citation>
    <scope>NUCLEOTIDE SEQUENCE</scope>
    <source>
        <strain evidence="1">5032</strain>
    </source>
</reference>